<dbReference type="InterPro" id="IPR015424">
    <property type="entry name" value="PyrdxlP-dep_Trfase"/>
</dbReference>
<dbReference type="FunFam" id="3.40.640.10:FF:000080">
    <property type="entry name" value="Aminotransferase, putative"/>
    <property type="match status" value="1"/>
</dbReference>
<evidence type="ECO:0000313" key="3">
    <source>
        <dbReference type="Proteomes" id="UP001141434"/>
    </source>
</evidence>
<dbReference type="SUPFAM" id="SSF53383">
    <property type="entry name" value="PLP-dependent transferases"/>
    <property type="match status" value="1"/>
</dbReference>
<sequence>MPPNRIDLFQGWPSPETLPIGHLKQAATDALSNKAISADGLGYGPDEGHMPLRQNIARWLSGFYAPSQPIPADRICITGGASQNLACILQVFTDPVFTQAVWLVEPAYHLVFRVFEDAGFHGRLRGIPEDEAGMDVGILEEALEAVDKSDGGNRQTGHPTKLPRPYRKIYKHVIYCVPTFSNPSGITMSRERREALVRLARKHDALIVSDDVYDFLHWNSSSNHPPENRLPRLVDIDRVLDTDPQDRFGHVVSNGSFSKLIGPGCRVGWAEGTEGLVYGLSQAGSTRSGGAPSQLMSTIVNELFHADFLPRYITDTLIPEGRRRYTAIASALQSRLGPLGVTFTPDPGHGHHAWTGGYYIWLRLPASLGASQVSREALRRQNLVLGNGELFAVPGGSWPVNNNLHQRLRLCFMWENERQLLQGVERLEIVLRELLKEL</sequence>
<comment type="caution">
    <text evidence="2">The sequence shown here is derived from an EMBL/GenBank/DDBJ whole genome shotgun (WGS) entry which is preliminary data.</text>
</comment>
<dbReference type="RefSeq" id="XP_056507372.1">
    <property type="nucleotide sequence ID" value="XM_056659079.1"/>
</dbReference>
<feature type="domain" description="Aminotransferase class I/classII large" evidence="1">
    <location>
        <begin position="22"/>
        <end position="413"/>
    </location>
</feature>
<dbReference type="InterPro" id="IPR015422">
    <property type="entry name" value="PyrdxlP-dep_Trfase_small"/>
</dbReference>
<keyword evidence="2" id="KW-0808">Transferase</keyword>
<dbReference type="Gene3D" id="3.40.640.10">
    <property type="entry name" value="Type I PLP-dependent aspartate aminotransferase-like (Major domain)"/>
    <property type="match status" value="1"/>
</dbReference>
<protein>
    <submittedName>
        <fullName evidence="2">Pyridoxal phosphate-dependent transferase</fullName>
    </submittedName>
</protein>
<dbReference type="Gene3D" id="3.90.1150.10">
    <property type="entry name" value="Aspartate Aminotransferase, domain 1"/>
    <property type="match status" value="1"/>
</dbReference>
<evidence type="ECO:0000313" key="2">
    <source>
        <dbReference type="EMBL" id="KAJ5083975.1"/>
    </source>
</evidence>
<dbReference type="CDD" id="cd00609">
    <property type="entry name" value="AAT_like"/>
    <property type="match status" value="1"/>
</dbReference>
<dbReference type="GeneID" id="81398248"/>
<organism evidence="2 3">
    <name type="scientific">Penicillium alfredii</name>
    <dbReference type="NCBI Taxonomy" id="1506179"/>
    <lineage>
        <taxon>Eukaryota</taxon>
        <taxon>Fungi</taxon>
        <taxon>Dikarya</taxon>
        <taxon>Ascomycota</taxon>
        <taxon>Pezizomycotina</taxon>
        <taxon>Eurotiomycetes</taxon>
        <taxon>Eurotiomycetidae</taxon>
        <taxon>Eurotiales</taxon>
        <taxon>Aspergillaceae</taxon>
        <taxon>Penicillium</taxon>
    </lineage>
</organism>
<dbReference type="PANTHER" id="PTHR42858">
    <property type="entry name" value="AMINOTRANSFERASE"/>
    <property type="match status" value="1"/>
</dbReference>
<dbReference type="Pfam" id="PF00155">
    <property type="entry name" value="Aminotran_1_2"/>
    <property type="match status" value="1"/>
</dbReference>
<keyword evidence="3" id="KW-1185">Reference proteome</keyword>
<name>A0A9W9ELL9_9EURO</name>
<gene>
    <name evidence="2" type="ORF">NUU61_008554</name>
</gene>
<dbReference type="AlphaFoldDB" id="A0A9W9ELL9"/>
<dbReference type="InterPro" id="IPR015421">
    <property type="entry name" value="PyrdxlP-dep_Trfase_major"/>
</dbReference>
<accession>A0A9W9ELL9</accession>
<dbReference type="InterPro" id="IPR004839">
    <property type="entry name" value="Aminotransferase_I/II_large"/>
</dbReference>
<dbReference type="OrthoDB" id="7042322at2759"/>
<reference evidence="2" key="1">
    <citation type="submission" date="2022-11" db="EMBL/GenBank/DDBJ databases">
        <authorList>
            <person name="Petersen C."/>
        </authorList>
    </citation>
    <scope>NUCLEOTIDE SEQUENCE</scope>
    <source>
        <strain evidence="2">IBT 34128</strain>
    </source>
</reference>
<evidence type="ECO:0000259" key="1">
    <source>
        <dbReference type="Pfam" id="PF00155"/>
    </source>
</evidence>
<dbReference type="GO" id="GO:0047536">
    <property type="term" value="F:2-aminoadipate transaminase activity"/>
    <property type="evidence" value="ECO:0007669"/>
    <property type="project" value="TreeGrafter"/>
</dbReference>
<dbReference type="GO" id="GO:0030170">
    <property type="term" value="F:pyridoxal phosphate binding"/>
    <property type="evidence" value="ECO:0007669"/>
    <property type="project" value="InterPro"/>
</dbReference>
<dbReference type="EMBL" id="JAPMSZ010000011">
    <property type="protein sequence ID" value="KAJ5083975.1"/>
    <property type="molecule type" value="Genomic_DNA"/>
</dbReference>
<proteinExistence type="predicted"/>
<dbReference type="Proteomes" id="UP001141434">
    <property type="component" value="Unassembled WGS sequence"/>
</dbReference>
<reference evidence="2" key="2">
    <citation type="journal article" date="2023" name="IMA Fungus">
        <title>Comparative genomic study of the Penicillium genus elucidates a diverse pangenome and 15 lateral gene transfer events.</title>
        <authorList>
            <person name="Petersen C."/>
            <person name="Sorensen T."/>
            <person name="Nielsen M.R."/>
            <person name="Sondergaard T.E."/>
            <person name="Sorensen J.L."/>
            <person name="Fitzpatrick D.A."/>
            <person name="Frisvad J.C."/>
            <person name="Nielsen K.L."/>
        </authorList>
    </citation>
    <scope>NUCLEOTIDE SEQUENCE</scope>
    <source>
        <strain evidence="2">IBT 34128</strain>
    </source>
</reference>
<dbReference type="PANTHER" id="PTHR42858:SF1">
    <property type="entry name" value="LD15494P"/>
    <property type="match status" value="1"/>
</dbReference>